<evidence type="ECO:0000313" key="2">
    <source>
        <dbReference type="Proteomes" id="UP000293550"/>
    </source>
</evidence>
<comment type="caution">
    <text evidence="1">The sequence shown here is derived from an EMBL/GenBank/DDBJ whole genome shotgun (WGS) entry which is preliminary data.</text>
</comment>
<name>A0A4Q7DFI0_9PROT</name>
<proteinExistence type="predicted"/>
<protein>
    <submittedName>
        <fullName evidence="1">Uncharacterized protein</fullName>
    </submittedName>
</protein>
<organism evidence="1 2">
    <name type="scientific">Candidatus Finniella inopinata</name>
    <dbReference type="NCBI Taxonomy" id="1696036"/>
    <lineage>
        <taxon>Bacteria</taxon>
        <taxon>Pseudomonadati</taxon>
        <taxon>Pseudomonadota</taxon>
        <taxon>Alphaproteobacteria</taxon>
        <taxon>Holosporales</taxon>
        <taxon>Candidatus Paracaedibacteraceae</taxon>
        <taxon>Candidatus Finniella</taxon>
    </lineage>
</organism>
<reference evidence="1 2" key="1">
    <citation type="submission" date="2018-10" db="EMBL/GenBank/DDBJ databases">
        <title>An updated phylogeny of the Alphaproteobacteria reveals that the parasitic Rickettsiales and Holosporales have independent origins.</title>
        <authorList>
            <person name="Munoz-Gomez S.A."/>
            <person name="Hess S."/>
            <person name="Burger G."/>
            <person name="Lang B.F."/>
            <person name="Susko E."/>
            <person name="Slamovits C.H."/>
            <person name="Roger A.J."/>
        </authorList>
    </citation>
    <scope>NUCLEOTIDE SEQUENCE [LARGE SCALE GENOMIC DNA]</scope>
    <source>
        <strain evidence="1">HOLO01</strain>
    </source>
</reference>
<gene>
    <name evidence="1" type="ORF">EQU50_08215</name>
</gene>
<dbReference type="EMBL" id="SCFB01000026">
    <property type="protein sequence ID" value="RZI45110.1"/>
    <property type="molecule type" value="Genomic_DNA"/>
</dbReference>
<evidence type="ECO:0000313" key="1">
    <source>
        <dbReference type="EMBL" id="RZI45110.1"/>
    </source>
</evidence>
<dbReference type="RefSeq" id="WP_130154640.1">
    <property type="nucleotide sequence ID" value="NZ_SCFB01000026.1"/>
</dbReference>
<dbReference type="AlphaFoldDB" id="A0A4Q7DFI0"/>
<dbReference type="Proteomes" id="UP000293550">
    <property type="component" value="Unassembled WGS sequence"/>
</dbReference>
<sequence length="224" mass="25702">MTPNQRIKQNMWIQDTNGLLWALKPGGKPLDLTTNKGLDLLFVFLSVLYATDFVTKKPKVPIVFLCGLEARYEFLTEEDDEALEAMFVPFENFAPSEGWAQVIEFWAKLEGSGPRATEAITHYLRTPKGKRISVFRPYGFDDEYLLELMRRMKSARTIRMIESVKETVPLTPEEKDFMDRIMRPLQSGEAFVPGRNDDVLKNTINRKCGFSLIATQTSEEGEHQ</sequence>
<accession>A0A4Q7DFI0</accession>
<keyword evidence="2" id="KW-1185">Reference proteome</keyword>